<evidence type="ECO:0000313" key="3">
    <source>
        <dbReference type="Proteomes" id="UP001268036"/>
    </source>
</evidence>
<dbReference type="Proteomes" id="UP001268036">
    <property type="component" value="Unassembled WGS sequence"/>
</dbReference>
<reference evidence="2" key="1">
    <citation type="submission" date="2023-08" db="EMBL/GenBank/DDBJ databases">
        <title>Functional and genomic diversity of the sorghum phyllosphere microbiome.</title>
        <authorList>
            <person name="Shade A."/>
        </authorList>
    </citation>
    <scope>NUCLEOTIDE SEQUENCE</scope>
    <source>
        <strain evidence="2">SORGH_AS_0201</strain>
    </source>
</reference>
<dbReference type="AlphaFoldDB" id="A0AAJ2BPE4"/>
<sequence>MTTTYLLIHGSWHDGRAWNGVAQALRAQGAEVHAPTLAGHGHGADLAASHADCVDSLVDYVRRHDLHDVVALGHSWGGTVLQRLAEIETARLKRLVFHNAFVLRDGEALFDLVPPHYQALWRQLEQPDGGIMLPFPVFRDAFIGDASLAQAQAVYAEYLTPTPARSHFDAVPLKTFDGLPIPRSWLYAQDDVALPPGQYGWHPRLSERLGGYRLVSLAGSHEVLFTRPQALAEAIHLAGRD</sequence>
<accession>A0AAJ2BPE4</accession>
<evidence type="ECO:0000313" key="2">
    <source>
        <dbReference type="EMBL" id="MDR6235041.1"/>
    </source>
</evidence>
<name>A0AAJ2BPE4_9PSED</name>
<dbReference type="SUPFAM" id="SSF53474">
    <property type="entry name" value="alpha/beta-Hydrolases"/>
    <property type="match status" value="1"/>
</dbReference>
<dbReference type="EMBL" id="JAVJAF010000001">
    <property type="protein sequence ID" value="MDR6235041.1"/>
    <property type="molecule type" value="Genomic_DNA"/>
</dbReference>
<protein>
    <submittedName>
        <fullName evidence="2">Pimeloyl-ACP methyl ester carboxylesterase</fullName>
    </submittedName>
</protein>
<gene>
    <name evidence="2" type="ORF">QE440_002782</name>
</gene>
<feature type="domain" description="AB hydrolase-1" evidence="1">
    <location>
        <begin position="6"/>
        <end position="234"/>
    </location>
</feature>
<comment type="caution">
    <text evidence="2">The sequence shown here is derived from an EMBL/GenBank/DDBJ whole genome shotgun (WGS) entry which is preliminary data.</text>
</comment>
<dbReference type="RefSeq" id="WP_309759252.1">
    <property type="nucleotide sequence ID" value="NZ_JAVDSY010000004.1"/>
</dbReference>
<dbReference type="InterPro" id="IPR052897">
    <property type="entry name" value="Sec-Metab_Biosynth_Hydrolase"/>
</dbReference>
<dbReference type="PANTHER" id="PTHR37017:SF11">
    <property type="entry name" value="ESTERASE_LIPASE_THIOESTERASE DOMAIN-CONTAINING PROTEIN"/>
    <property type="match status" value="1"/>
</dbReference>
<dbReference type="PANTHER" id="PTHR37017">
    <property type="entry name" value="AB HYDROLASE-1 DOMAIN-CONTAINING PROTEIN-RELATED"/>
    <property type="match status" value="1"/>
</dbReference>
<dbReference type="Gene3D" id="3.40.50.1820">
    <property type="entry name" value="alpha/beta hydrolase"/>
    <property type="match status" value="1"/>
</dbReference>
<proteinExistence type="predicted"/>
<organism evidence="2 3">
    <name type="scientific">Pseudomonas oryzihabitans</name>
    <dbReference type="NCBI Taxonomy" id="47885"/>
    <lineage>
        <taxon>Bacteria</taxon>
        <taxon>Pseudomonadati</taxon>
        <taxon>Pseudomonadota</taxon>
        <taxon>Gammaproteobacteria</taxon>
        <taxon>Pseudomonadales</taxon>
        <taxon>Pseudomonadaceae</taxon>
        <taxon>Pseudomonas</taxon>
    </lineage>
</organism>
<dbReference type="InterPro" id="IPR000073">
    <property type="entry name" value="AB_hydrolase_1"/>
</dbReference>
<evidence type="ECO:0000259" key="1">
    <source>
        <dbReference type="Pfam" id="PF12697"/>
    </source>
</evidence>
<dbReference type="InterPro" id="IPR029058">
    <property type="entry name" value="AB_hydrolase_fold"/>
</dbReference>
<dbReference type="Pfam" id="PF12697">
    <property type="entry name" value="Abhydrolase_6"/>
    <property type="match status" value="1"/>
</dbReference>